<name>A0A3S0TS19_9BACI</name>
<dbReference type="PANTHER" id="PTHR11803:SF58">
    <property type="entry name" value="PROTEIN HMF1-RELATED"/>
    <property type="match status" value="1"/>
</dbReference>
<reference evidence="2 3" key="1">
    <citation type="submission" date="2018-12" db="EMBL/GenBank/DDBJ databases">
        <title>Bacillus chawlae sp. nov., Bacillus glennii sp. nov., and Bacillus saganii sp. nov. Isolated from the Vehicle Assembly Building at Kennedy Space Center where the Viking Spacecraft were Assembled.</title>
        <authorList>
            <person name="Seuylemezian A."/>
            <person name="Vaishampayan P."/>
        </authorList>
    </citation>
    <scope>NUCLEOTIDE SEQUENCE [LARGE SCALE GENOMIC DNA]</scope>
    <source>
        <strain evidence="2 3">L5</strain>
    </source>
</reference>
<organism evidence="2 3">
    <name type="scientific">Peribacillus cavernae</name>
    <dbReference type="NCBI Taxonomy" id="1674310"/>
    <lineage>
        <taxon>Bacteria</taxon>
        <taxon>Bacillati</taxon>
        <taxon>Bacillota</taxon>
        <taxon>Bacilli</taxon>
        <taxon>Bacillales</taxon>
        <taxon>Bacillaceae</taxon>
        <taxon>Peribacillus</taxon>
    </lineage>
</organism>
<dbReference type="InterPro" id="IPR006175">
    <property type="entry name" value="YjgF/YER057c/UK114"/>
</dbReference>
<dbReference type="Gene3D" id="3.30.1330.40">
    <property type="entry name" value="RutC-like"/>
    <property type="match status" value="1"/>
</dbReference>
<dbReference type="CDD" id="cd00448">
    <property type="entry name" value="YjgF_YER057c_UK114_family"/>
    <property type="match status" value="1"/>
</dbReference>
<evidence type="ECO:0000313" key="3">
    <source>
        <dbReference type="Proteomes" id="UP000267430"/>
    </source>
</evidence>
<protein>
    <submittedName>
        <fullName evidence="2">RidA family protein</fullName>
    </submittedName>
</protein>
<keyword evidence="3" id="KW-1185">Reference proteome</keyword>
<dbReference type="RefSeq" id="WP_126866648.1">
    <property type="nucleotide sequence ID" value="NZ_JAUSTX010000012.1"/>
</dbReference>
<dbReference type="GO" id="GO:0005829">
    <property type="term" value="C:cytosol"/>
    <property type="evidence" value="ECO:0007669"/>
    <property type="project" value="TreeGrafter"/>
</dbReference>
<dbReference type="SUPFAM" id="SSF55298">
    <property type="entry name" value="YjgF-like"/>
    <property type="match status" value="1"/>
</dbReference>
<dbReference type="Proteomes" id="UP000267430">
    <property type="component" value="Unassembled WGS sequence"/>
</dbReference>
<sequence>MDKIRIMPKGHWDWSIPVSFSQGWKVGNLIFVGGQVPRDEEGNTVGVGDIEAQTHNVFENIRIVLNEAGADMKDIVKLNTFYRFDGKGEEALEFWEKMTKVRMEYLPEQDGPAGTAVRVSGFARDDVLLEVEAIAVVPDEN</sequence>
<dbReference type="OrthoDB" id="9799840at2"/>
<comment type="similarity">
    <text evidence="1">Belongs to the RutC family.</text>
</comment>
<dbReference type="InterPro" id="IPR035959">
    <property type="entry name" value="RutC-like_sf"/>
</dbReference>
<dbReference type="Pfam" id="PF01042">
    <property type="entry name" value="Ribonuc_L-PSP"/>
    <property type="match status" value="1"/>
</dbReference>
<dbReference type="GO" id="GO:0019239">
    <property type="term" value="F:deaminase activity"/>
    <property type="evidence" value="ECO:0007669"/>
    <property type="project" value="TreeGrafter"/>
</dbReference>
<gene>
    <name evidence="2" type="ORF">ELQ35_18325</name>
</gene>
<evidence type="ECO:0000256" key="1">
    <source>
        <dbReference type="ARBA" id="ARBA00010552"/>
    </source>
</evidence>
<evidence type="ECO:0000313" key="2">
    <source>
        <dbReference type="EMBL" id="RUQ26654.1"/>
    </source>
</evidence>
<dbReference type="PANTHER" id="PTHR11803">
    <property type="entry name" value="2-IMINOBUTANOATE/2-IMINOPROPANOATE DEAMINASE RIDA"/>
    <property type="match status" value="1"/>
</dbReference>
<dbReference type="AlphaFoldDB" id="A0A3S0TS19"/>
<accession>A0A3S0TS19</accession>
<comment type="caution">
    <text evidence="2">The sequence shown here is derived from an EMBL/GenBank/DDBJ whole genome shotgun (WGS) entry which is preliminary data.</text>
</comment>
<dbReference type="EMBL" id="RYZZ01000033">
    <property type="protein sequence ID" value="RUQ26654.1"/>
    <property type="molecule type" value="Genomic_DNA"/>
</dbReference>
<proteinExistence type="inferred from homology"/>